<dbReference type="InterPro" id="IPR001949">
    <property type="entry name" value="NADH-UbQ_OxRdtase_51kDa_CS"/>
</dbReference>
<evidence type="ECO:0000256" key="1">
    <source>
        <dbReference type="ARBA" id="ARBA00007523"/>
    </source>
</evidence>
<evidence type="ECO:0000259" key="6">
    <source>
        <dbReference type="PROSITE" id="PS51379"/>
    </source>
</evidence>
<evidence type="ECO:0000256" key="2">
    <source>
        <dbReference type="ARBA" id="ARBA00022485"/>
    </source>
</evidence>
<gene>
    <name evidence="7" type="ORF">DEALK_17490</name>
</gene>
<dbReference type="InterPro" id="IPR037207">
    <property type="entry name" value="Nuop51_4Fe4S-bd_sf"/>
</dbReference>
<accession>A0A0W0GK07</accession>
<dbReference type="SUPFAM" id="SSF52833">
    <property type="entry name" value="Thioredoxin-like"/>
    <property type="match status" value="1"/>
</dbReference>
<dbReference type="RefSeq" id="WP_058439822.1">
    <property type="nucleotide sequence ID" value="NZ_KQ758903.1"/>
</dbReference>
<dbReference type="Gene3D" id="1.20.1440.230">
    <property type="entry name" value="NADH-ubiquinone oxidoreductase 51kDa subunit, iron-sulphur binding domain"/>
    <property type="match status" value="1"/>
</dbReference>
<dbReference type="SUPFAM" id="SSF142019">
    <property type="entry name" value="Nqo1 FMN-binding domain-like"/>
    <property type="match status" value="1"/>
</dbReference>
<dbReference type="InterPro" id="IPR017900">
    <property type="entry name" value="4Fe4S_Fe_S_CS"/>
</dbReference>
<dbReference type="SMART" id="SM00928">
    <property type="entry name" value="NADH_4Fe-4S"/>
    <property type="match status" value="1"/>
</dbReference>
<dbReference type="Gene3D" id="6.10.250.1450">
    <property type="match status" value="1"/>
</dbReference>
<dbReference type="GO" id="GO:0051539">
    <property type="term" value="F:4 iron, 4 sulfur cluster binding"/>
    <property type="evidence" value="ECO:0007669"/>
    <property type="project" value="UniProtKB-KW"/>
</dbReference>
<dbReference type="GO" id="GO:0016491">
    <property type="term" value="F:oxidoreductase activity"/>
    <property type="evidence" value="ECO:0007669"/>
    <property type="project" value="UniProtKB-KW"/>
</dbReference>
<dbReference type="GO" id="GO:0046872">
    <property type="term" value="F:metal ion binding"/>
    <property type="evidence" value="ECO:0007669"/>
    <property type="project" value="UniProtKB-KW"/>
</dbReference>
<protein>
    <submittedName>
        <fullName evidence="7">NAD(P)-dependent iron-only hydrogenase diaphorase component flavoprotein</fullName>
        <ecNumber evidence="7">1.6.5.3</ecNumber>
    </submittedName>
</protein>
<dbReference type="Gene3D" id="3.10.20.600">
    <property type="match status" value="1"/>
</dbReference>
<dbReference type="InterPro" id="IPR019575">
    <property type="entry name" value="Nuop51_4Fe4S-bd"/>
</dbReference>
<dbReference type="Pfam" id="PF13187">
    <property type="entry name" value="Fer4_9"/>
    <property type="match status" value="1"/>
</dbReference>
<dbReference type="InterPro" id="IPR011538">
    <property type="entry name" value="Nuo51_FMN-bd"/>
</dbReference>
<evidence type="ECO:0000313" key="7">
    <source>
        <dbReference type="EMBL" id="KTB48902.1"/>
    </source>
</evidence>
<dbReference type="Proteomes" id="UP000053947">
    <property type="component" value="Unassembled WGS sequence"/>
</dbReference>
<dbReference type="PROSITE" id="PS51379">
    <property type="entry name" value="4FE4S_FER_2"/>
    <property type="match status" value="2"/>
</dbReference>
<evidence type="ECO:0000256" key="3">
    <source>
        <dbReference type="ARBA" id="ARBA00022723"/>
    </source>
</evidence>
<sequence>MPGLNAFTTLQAEAKRSWQELIESRTPHILIGTATCGKVSGAMSVYEAIIATLERLGIKATVTQVGCFGMCYAEPTVDIALPGQPRISYGFMTPEKASRIIEDYIIHHNPRPDLALCTIGDGRIEGITPFDDMPMLKGQHRIAIRNCGHINPLRINHYIARNGYAGLSRALSTMTPQSVIDEILKSGLRGRGGAGFATGQKWQYCRDAAATPKYVVCNADEGDPGAFMDRSILEGDPHSVVEGLTIAAYAIGAAEGFIYVRAEYPLAVTTIKHAVAQAREHGLLGRNIMGSGFDFDIHIKEGAGAFVCGEETALMASIEGKRGLPRTRPPFPASSGLWGKPTCINNVKTLAMAAYILAEGADKFAAIGTERSKGTCVFALAGNINHMGLVEVPMGTPLSEVIYGIGGGIAGSKPLKAVQIGGPSGGCLPANLISTGLDYESLAKSGAIMGSGGLIVMDEGNCMVDVARYFLSFVQAESCGKCTPCRLGTRQMLDILERITRGEGHPADIDRLQELAKQIKISSLCALGGTSPNPVLTTLKYFLSEYEAHIFERRCPAGVCKALITYSIVSDKCPGCRKCVKPCPAGAISFVAKGQPVLLDEKLCNRCGVCRDVCKLGAVAVS</sequence>
<dbReference type="Gene3D" id="3.30.70.20">
    <property type="match status" value="1"/>
</dbReference>
<dbReference type="SUPFAM" id="SSF54862">
    <property type="entry name" value="4Fe-4S ferredoxins"/>
    <property type="match status" value="1"/>
</dbReference>
<keyword evidence="3" id="KW-0479">Metal-binding</keyword>
<dbReference type="InterPro" id="IPR036249">
    <property type="entry name" value="Thioredoxin-like_sf"/>
</dbReference>
<dbReference type="PATRIC" id="fig|1217799.6.peg.1801"/>
<dbReference type="Pfam" id="PF01512">
    <property type="entry name" value="Complex1_51K"/>
    <property type="match status" value="1"/>
</dbReference>
<dbReference type="InterPro" id="IPR017896">
    <property type="entry name" value="4Fe4S_Fe-S-bd"/>
</dbReference>
<dbReference type="PANTHER" id="PTHR43578">
    <property type="entry name" value="NADH-QUINONE OXIDOREDUCTASE SUBUNIT F"/>
    <property type="match status" value="1"/>
</dbReference>
<dbReference type="STRING" id="1217799.DEALK_17490"/>
<keyword evidence="4" id="KW-0408">Iron</keyword>
<organism evidence="7 8">
    <name type="scientific">Dehalogenimonas alkenigignens</name>
    <dbReference type="NCBI Taxonomy" id="1217799"/>
    <lineage>
        <taxon>Bacteria</taxon>
        <taxon>Bacillati</taxon>
        <taxon>Chloroflexota</taxon>
        <taxon>Dehalococcoidia</taxon>
        <taxon>Dehalococcoidales</taxon>
        <taxon>Dehalococcoidaceae</taxon>
        <taxon>Dehalogenimonas</taxon>
    </lineage>
</organism>
<dbReference type="FunFam" id="3.40.50.11540:FF:000001">
    <property type="entry name" value="NADH dehydrogenase [ubiquinone] flavoprotein 1, mitochondrial"/>
    <property type="match status" value="1"/>
</dbReference>
<dbReference type="Pfam" id="PF10589">
    <property type="entry name" value="NADH_4Fe-4S"/>
    <property type="match status" value="1"/>
</dbReference>
<dbReference type="AlphaFoldDB" id="A0A0W0GK07"/>
<keyword evidence="8" id="KW-1185">Reference proteome</keyword>
<keyword evidence="2" id="KW-0004">4Fe-4S</keyword>
<keyword evidence="7" id="KW-0560">Oxidoreductase</keyword>
<dbReference type="PANTHER" id="PTHR43578:SF3">
    <property type="entry name" value="NADH-QUINONE OXIDOREDUCTASE SUBUNIT F"/>
    <property type="match status" value="1"/>
</dbReference>
<dbReference type="EC" id="1.6.5.3" evidence="7"/>
<evidence type="ECO:0000313" key="8">
    <source>
        <dbReference type="Proteomes" id="UP000053947"/>
    </source>
</evidence>
<evidence type="ECO:0000256" key="5">
    <source>
        <dbReference type="ARBA" id="ARBA00023014"/>
    </source>
</evidence>
<dbReference type="SUPFAM" id="SSF140490">
    <property type="entry name" value="Nqo1C-terminal domain-like"/>
    <property type="match status" value="1"/>
</dbReference>
<dbReference type="SUPFAM" id="SSF142984">
    <property type="entry name" value="Nqo1 middle domain-like"/>
    <property type="match status" value="1"/>
</dbReference>
<proteinExistence type="inferred from homology"/>
<name>A0A0W0GK07_9CHLR</name>
<dbReference type="FunFam" id="1.20.1440.230:FF:000001">
    <property type="entry name" value="Mitochondrial NADH dehydrogenase flavoprotein 1"/>
    <property type="match status" value="1"/>
</dbReference>
<evidence type="ECO:0000256" key="4">
    <source>
        <dbReference type="ARBA" id="ARBA00023004"/>
    </source>
</evidence>
<dbReference type="Gene3D" id="3.40.30.10">
    <property type="entry name" value="Glutaredoxin"/>
    <property type="match status" value="1"/>
</dbReference>
<dbReference type="GO" id="GO:0008137">
    <property type="term" value="F:NADH dehydrogenase (ubiquinone) activity"/>
    <property type="evidence" value="ECO:0007669"/>
    <property type="project" value="InterPro"/>
</dbReference>
<dbReference type="NCBIfam" id="NF010120">
    <property type="entry name" value="PRK13596.1"/>
    <property type="match status" value="1"/>
</dbReference>
<dbReference type="EMBL" id="LFDV01000002">
    <property type="protein sequence ID" value="KTB48902.1"/>
    <property type="molecule type" value="Genomic_DNA"/>
</dbReference>
<dbReference type="PROSITE" id="PS00198">
    <property type="entry name" value="4FE4S_FER_1"/>
    <property type="match status" value="1"/>
</dbReference>
<dbReference type="OrthoDB" id="9761899at2"/>
<dbReference type="InterPro" id="IPR037225">
    <property type="entry name" value="Nuo51_FMN-bd_sf"/>
</dbReference>
<feature type="domain" description="4Fe-4S ferredoxin-type" evidence="6">
    <location>
        <begin position="595"/>
        <end position="622"/>
    </location>
</feature>
<dbReference type="GO" id="GO:0010181">
    <property type="term" value="F:FMN binding"/>
    <property type="evidence" value="ECO:0007669"/>
    <property type="project" value="InterPro"/>
</dbReference>
<dbReference type="CDD" id="cd02980">
    <property type="entry name" value="TRX_Fd_family"/>
    <property type="match status" value="1"/>
</dbReference>
<dbReference type="Gene3D" id="3.40.50.11540">
    <property type="entry name" value="NADH-ubiquinone oxidoreductase 51kDa subunit"/>
    <property type="match status" value="1"/>
</dbReference>
<reference evidence="7 8" key="1">
    <citation type="submission" date="2015-06" db="EMBL/GenBank/DDBJ databases">
        <title>Genome sequence of the organohalide-respiring Dehalogenimonas alkenigignens type strain (IP3-3T).</title>
        <authorList>
            <person name="Key T.A."/>
            <person name="Richmond D.P."/>
            <person name="Bowman K.S."/>
            <person name="Cho Y.-J."/>
            <person name="Chun J."/>
            <person name="da Costa M.S."/>
            <person name="Rainey F.A."/>
            <person name="Moe W.M."/>
        </authorList>
    </citation>
    <scope>NUCLEOTIDE SEQUENCE [LARGE SCALE GENOMIC DNA]</scope>
    <source>
        <strain evidence="7 8">IP3-3</strain>
    </source>
</reference>
<keyword evidence="5" id="KW-0411">Iron-sulfur</keyword>
<feature type="domain" description="4Fe-4S ferredoxin-type" evidence="6">
    <location>
        <begin position="564"/>
        <end position="593"/>
    </location>
</feature>
<dbReference type="PROSITE" id="PS00645">
    <property type="entry name" value="COMPLEX1_51K_2"/>
    <property type="match status" value="1"/>
</dbReference>
<comment type="similarity">
    <text evidence="1">Belongs to the complex I 51 kDa subunit family.</text>
</comment>
<comment type="caution">
    <text evidence="7">The sequence shown here is derived from an EMBL/GenBank/DDBJ whole genome shotgun (WGS) entry which is preliminary data.</text>
</comment>